<keyword evidence="2" id="KW-1185">Reference proteome</keyword>
<organism evidence="1 2">
    <name type="scientific">Colletotrichum liriopes</name>
    <dbReference type="NCBI Taxonomy" id="708192"/>
    <lineage>
        <taxon>Eukaryota</taxon>
        <taxon>Fungi</taxon>
        <taxon>Dikarya</taxon>
        <taxon>Ascomycota</taxon>
        <taxon>Pezizomycotina</taxon>
        <taxon>Sordariomycetes</taxon>
        <taxon>Hypocreomycetidae</taxon>
        <taxon>Glomerellales</taxon>
        <taxon>Glomerellaceae</taxon>
        <taxon>Colletotrichum</taxon>
        <taxon>Colletotrichum spaethianum species complex</taxon>
    </lineage>
</organism>
<name>A0AA37LZH6_9PEZI</name>
<accession>A0AA37LZH6</accession>
<dbReference type="EMBL" id="BPPX01000056">
    <property type="protein sequence ID" value="GJC90582.1"/>
    <property type="molecule type" value="Genomic_DNA"/>
</dbReference>
<dbReference type="Proteomes" id="UP001055172">
    <property type="component" value="Unassembled WGS sequence"/>
</dbReference>
<evidence type="ECO:0000313" key="2">
    <source>
        <dbReference type="Proteomes" id="UP001055172"/>
    </source>
</evidence>
<evidence type="ECO:0000313" key="1">
    <source>
        <dbReference type="EMBL" id="GJC90582.1"/>
    </source>
</evidence>
<gene>
    <name evidence="1" type="ORF">ColLi_13420</name>
</gene>
<protein>
    <submittedName>
        <fullName evidence="1">Uncharacterized protein</fullName>
    </submittedName>
</protein>
<comment type="caution">
    <text evidence="1">The sequence shown here is derived from an EMBL/GenBank/DDBJ whole genome shotgun (WGS) entry which is preliminary data.</text>
</comment>
<sequence length="197" mass="23039">MDTTKYIQRLQNDSDWTRWFNSPRTVATVHDVWDYIDPDQAAVNTKPQPNYPDDVSLANFSNLLNLEKAKFDIRQRKYRSVQQSLNDVLKWMISTIDAQHMNPVSRHDYLREMVKSLKVNLAPSSQARQELVKGRYTLHLGSIERQNIMDWLNTYLDIMEEARVLEIISMSDPREQVGDLLRAVKTVAPDWATPEVY</sequence>
<proteinExistence type="predicted"/>
<reference evidence="1 2" key="1">
    <citation type="submission" date="2021-07" db="EMBL/GenBank/DDBJ databases">
        <title>Genome data of Colletotrichum spaethianum.</title>
        <authorList>
            <person name="Utami Y.D."/>
            <person name="Hiruma K."/>
        </authorList>
    </citation>
    <scope>NUCLEOTIDE SEQUENCE [LARGE SCALE GENOMIC DNA]</scope>
    <source>
        <strain evidence="1 2">MAFF 242679</strain>
    </source>
</reference>
<dbReference type="AlphaFoldDB" id="A0AA37LZH6"/>